<dbReference type="Proteomes" id="UP000319825">
    <property type="component" value="Unassembled WGS sequence"/>
</dbReference>
<dbReference type="RefSeq" id="WP_281292101.1">
    <property type="nucleotide sequence ID" value="NZ_BAAATQ010000024.1"/>
</dbReference>
<comment type="caution">
    <text evidence="1">The sequence shown here is derived from an EMBL/GenBank/DDBJ whole genome shotgun (WGS) entry which is preliminary data.</text>
</comment>
<dbReference type="AlphaFoldDB" id="A0A562I9X8"/>
<protein>
    <submittedName>
        <fullName evidence="1">Uncharacterized protein</fullName>
    </submittedName>
</protein>
<proteinExistence type="predicted"/>
<evidence type="ECO:0000313" key="1">
    <source>
        <dbReference type="EMBL" id="TWH67692.1"/>
    </source>
</evidence>
<evidence type="ECO:0000313" key="2">
    <source>
        <dbReference type="Proteomes" id="UP000319825"/>
    </source>
</evidence>
<accession>A0A562I9X8</accession>
<name>A0A562I9X8_MICOL</name>
<reference evidence="1 2" key="1">
    <citation type="submission" date="2019-07" db="EMBL/GenBank/DDBJ databases">
        <title>R&amp;d 2014.</title>
        <authorList>
            <person name="Klenk H.-P."/>
        </authorList>
    </citation>
    <scope>NUCLEOTIDE SEQUENCE [LARGE SCALE GENOMIC DNA]</scope>
    <source>
        <strain evidence="1 2">DSM 43868</strain>
    </source>
</reference>
<sequence>MKQKLKTGDEYDAVLDRRTYKYLRRAGVASRIKRGLVSPHGR</sequence>
<organism evidence="1 2">
    <name type="scientific">Micromonospora olivasterospora</name>
    <dbReference type="NCBI Taxonomy" id="1880"/>
    <lineage>
        <taxon>Bacteria</taxon>
        <taxon>Bacillati</taxon>
        <taxon>Actinomycetota</taxon>
        <taxon>Actinomycetes</taxon>
        <taxon>Micromonosporales</taxon>
        <taxon>Micromonosporaceae</taxon>
        <taxon>Micromonospora</taxon>
    </lineage>
</organism>
<keyword evidence="2" id="KW-1185">Reference proteome</keyword>
<dbReference type="EMBL" id="VLKE01000001">
    <property type="protein sequence ID" value="TWH67692.1"/>
    <property type="molecule type" value="Genomic_DNA"/>
</dbReference>
<gene>
    <name evidence="1" type="ORF">JD77_02672</name>
</gene>